<dbReference type="KEGG" id="sbf:JCM31447_04650"/>
<keyword evidence="4" id="KW-1185">Reference proteome</keyword>
<dbReference type="AlphaFoldDB" id="A0A4P2VI27"/>
<dbReference type="InterPro" id="IPR028051">
    <property type="entry name" value="CheX-like_dom"/>
</dbReference>
<dbReference type="SUPFAM" id="SSF103039">
    <property type="entry name" value="CheC-like"/>
    <property type="match status" value="1"/>
</dbReference>
<evidence type="ECO:0000313" key="3">
    <source>
        <dbReference type="EMBL" id="BBH52028.1"/>
    </source>
</evidence>
<dbReference type="Proteomes" id="UP000291236">
    <property type="component" value="Chromosome"/>
</dbReference>
<protein>
    <recommendedName>
        <fullName evidence="2">Chemotaxis phosphatase CheX-like domain-containing protein</fullName>
    </recommendedName>
</protein>
<evidence type="ECO:0000259" key="2">
    <source>
        <dbReference type="Pfam" id="PF13690"/>
    </source>
</evidence>
<dbReference type="InterPro" id="IPR028976">
    <property type="entry name" value="CheC-like_sf"/>
</dbReference>
<dbReference type="CDD" id="cd17906">
    <property type="entry name" value="CheX"/>
    <property type="match status" value="1"/>
</dbReference>
<accession>A0A4P2VI27</accession>
<evidence type="ECO:0000313" key="4">
    <source>
        <dbReference type="Proteomes" id="UP000291236"/>
    </source>
</evidence>
<proteinExistence type="predicted"/>
<dbReference type="PANTHER" id="PTHR39452:SF1">
    <property type="entry name" value="CHEY-P PHOSPHATASE CHEX"/>
    <property type="match status" value="1"/>
</dbReference>
<reference evidence="3 4" key="1">
    <citation type="submission" date="2018-12" db="EMBL/GenBank/DDBJ databases">
        <title>Rubrispira sanarue gen. nov., sp., nov., a member of the order Silvanigrellales, isolated from a brackish lake in Hamamatsu Japan.</title>
        <authorList>
            <person name="Maejima Y."/>
            <person name="Iino T."/>
            <person name="Muraguchi Y."/>
            <person name="Fukuda K."/>
            <person name="Nojiri H."/>
            <person name="Ohkuma M."/>
            <person name="Moriuchi R."/>
            <person name="Dohra H."/>
            <person name="Kimbara K."/>
            <person name="Shintani M."/>
        </authorList>
    </citation>
    <scope>NUCLEOTIDE SEQUENCE [LARGE SCALE GENOMIC DNA]</scope>
    <source>
        <strain evidence="3 4">RF1110005</strain>
    </source>
</reference>
<feature type="domain" description="Chemotaxis phosphatase CheX-like" evidence="2">
    <location>
        <begin position="178"/>
        <end position="269"/>
    </location>
</feature>
<dbReference type="PANTHER" id="PTHR39452">
    <property type="entry name" value="CHEY-P PHOSPHATASE CHEX"/>
    <property type="match status" value="1"/>
</dbReference>
<dbReference type="Pfam" id="PF13690">
    <property type="entry name" value="CheX"/>
    <property type="match status" value="1"/>
</dbReference>
<dbReference type="GO" id="GO:0006935">
    <property type="term" value="P:chemotaxis"/>
    <property type="evidence" value="ECO:0007669"/>
    <property type="project" value="UniProtKB-KW"/>
</dbReference>
<dbReference type="InterPro" id="IPR038756">
    <property type="entry name" value="CheX-like"/>
</dbReference>
<evidence type="ECO:0000256" key="1">
    <source>
        <dbReference type="ARBA" id="ARBA00022500"/>
    </source>
</evidence>
<keyword evidence="1" id="KW-0145">Chemotaxis</keyword>
<sequence>MSSQNPLEKKLDRYYEDIMNKIMEILQTQKDLLGEEKDLKKDVAKLKEHVLEIKTNIQAIEAKLSSKSSGISHVSGSHQPHPPLGTSIASAATLSSAAGSNQGQQTGAHLPASSKSLKDFLAQEFAIFDVKVLNAFIKSTKEVIKTNTKNDPTFLKPVIEAGMTLPIVIAGKMPLSRDKGKGAMAFSMALEAAQAITKAVFMMPEDGKVNDADIKDVTSEICNQICGKSKLTLKSEGYSFEIGLPEIHQGNPTELLAKLGHPKVALHFEYLKKPFFVFFWG</sequence>
<organism evidence="3 4">
    <name type="scientific">Fluviispira sanaruensis</name>
    <dbReference type="NCBI Taxonomy" id="2493639"/>
    <lineage>
        <taxon>Bacteria</taxon>
        <taxon>Pseudomonadati</taxon>
        <taxon>Bdellovibrionota</taxon>
        <taxon>Oligoflexia</taxon>
        <taxon>Silvanigrellales</taxon>
        <taxon>Silvanigrellaceae</taxon>
        <taxon>Fluviispira</taxon>
    </lineage>
</organism>
<name>A0A4P2VI27_FLUSA</name>
<gene>
    <name evidence="3" type="ORF">JCM31447_04650</name>
</gene>
<dbReference type="EMBL" id="AP019368">
    <property type="protein sequence ID" value="BBH52028.1"/>
    <property type="molecule type" value="Genomic_DNA"/>
</dbReference>
<dbReference type="RefSeq" id="WP_172603730.1">
    <property type="nucleotide sequence ID" value="NZ_AP019368.1"/>
</dbReference>
<dbReference type="Gene3D" id="3.40.1550.10">
    <property type="entry name" value="CheC-like"/>
    <property type="match status" value="1"/>
</dbReference>